<dbReference type="GO" id="GO:0003677">
    <property type="term" value="F:DNA binding"/>
    <property type="evidence" value="ECO:0007669"/>
    <property type="project" value="InterPro"/>
</dbReference>
<reference evidence="2 3" key="1">
    <citation type="submission" date="2018-12" db="EMBL/GenBank/DDBJ databases">
        <authorList>
            <person name="Kim S.-J."/>
            <person name="Jung G.-Y."/>
        </authorList>
    </citation>
    <scope>NUCLEOTIDE SEQUENCE [LARGE SCALE GENOMIC DNA]</scope>
    <source>
        <strain evidence="2 3">03SU3-P</strain>
    </source>
</reference>
<comment type="caution">
    <text evidence="2">The sequence shown here is derived from an EMBL/GenBank/DDBJ whole genome shotgun (WGS) entry which is preliminary data.</text>
</comment>
<gene>
    <name evidence="2" type="ORF">D7D48_05290</name>
</gene>
<feature type="domain" description="HTH cro/C1-type" evidence="1">
    <location>
        <begin position="2"/>
        <end position="48"/>
    </location>
</feature>
<evidence type="ECO:0000313" key="2">
    <source>
        <dbReference type="EMBL" id="RRQ52875.1"/>
    </source>
</evidence>
<dbReference type="PROSITE" id="PS50943">
    <property type="entry name" value="HTH_CROC1"/>
    <property type="match status" value="1"/>
</dbReference>
<dbReference type="InterPro" id="IPR001387">
    <property type="entry name" value="Cro/C1-type_HTH"/>
</dbReference>
<name>A0A426RV21_9SPHN</name>
<dbReference type="CDD" id="cd00093">
    <property type="entry name" value="HTH_XRE"/>
    <property type="match status" value="1"/>
</dbReference>
<dbReference type="InterPro" id="IPR010982">
    <property type="entry name" value="Lambda_DNA-bd_dom_sf"/>
</dbReference>
<sequence length="54" mass="5784">MGMSQEELSHRVGVDVRYLGGIERAQRNPSLKVITSIAVALNTTPSALLTDVTS</sequence>
<proteinExistence type="predicted"/>
<dbReference type="Gene3D" id="1.10.260.40">
    <property type="entry name" value="lambda repressor-like DNA-binding domains"/>
    <property type="match status" value="1"/>
</dbReference>
<evidence type="ECO:0000313" key="3">
    <source>
        <dbReference type="Proteomes" id="UP000268553"/>
    </source>
</evidence>
<dbReference type="Pfam" id="PF01381">
    <property type="entry name" value="HTH_3"/>
    <property type="match status" value="1"/>
</dbReference>
<dbReference type="OrthoDB" id="9815697at2"/>
<accession>A0A426RV21</accession>
<organism evidence="2 3">
    <name type="scientific">Sphingorhabdus wooponensis</name>
    <dbReference type="NCBI Taxonomy" id="940136"/>
    <lineage>
        <taxon>Bacteria</taxon>
        <taxon>Pseudomonadati</taxon>
        <taxon>Pseudomonadota</taxon>
        <taxon>Alphaproteobacteria</taxon>
        <taxon>Sphingomonadales</taxon>
        <taxon>Sphingomonadaceae</taxon>
        <taxon>Sphingorhabdus</taxon>
    </lineage>
</organism>
<keyword evidence="3" id="KW-1185">Reference proteome</keyword>
<dbReference type="EMBL" id="RWJI01000001">
    <property type="protein sequence ID" value="RRQ52875.1"/>
    <property type="molecule type" value="Genomic_DNA"/>
</dbReference>
<protein>
    <submittedName>
        <fullName evidence="2">XRE family transcriptional regulator</fullName>
    </submittedName>
</protein>
<evidence type="ECO:0000259" key="1">
    <source>
        <dbReference type="PROSITE" id="PS50943"/>
    </source>
</evidence>
<dbReference type="Proteomes" id="UP000268553">
    <property type="component" value="Unassembled WGS sequence"/>
</dbReference>
<dbReference type="SMART" id="SM00530">
    <property type="entry name" value="HTH_XRE"/>
    <property type="match status" value="1"/>
</dbReference>
<dbReference type="AlphaFoldDB" id="A0A426RV21"/>
<dbReference type="SUPFAM" id="SSF47413">
    <property type="entry name" value="lambda repressor-like DNA-binding domains"/>
    <property type="match status" value="1"/>
</dbReference>